<sequence>MILLQGIRPLPRTEDATPTSIPFPSNCSDLSNTDGYRSEFHCDRCGNGYRSVYRRDVAATGQKVARGLGSLFDGRFYDVTSAVDRVLDRSTNSEAKDRP</sequence>
<reference evidence="2" key="1">
    <citation type="submission" date="2015-11" db="EMBL/GenBank/DDBJ databases">
        <authorList>
            <person name="Dugat-Bony E."/>
        </authorList>
    </citation>
    <scope>NUCLEOTIDE SEQUENCE [LARGE SCALE GENOMIC DNA]</scope>
    <source>
        <strain evidence="2">Mu292</strain>
    </source>
</reference>
<organism evidence="1 2">
    <name type="scientific">Corynebacterium variabile</name>
    <dbReference type="NCBI Taxonomy" id="1727"/>
    <lineage>
        <taxon>Bacteria</taxon>
        <taxon>Bacillati</taxon>
        <taxon>Actinomycetota</taxon>
        <taxon>Actinomycetes</taxon>
        <taxon>Mycobacteriales</taxon>
        <taxon>Corynebacteriaceae</taxon>
        <taxon>Corynebacterium</taxon>
    </lineage>
</organism>
<dbReference type="EMBL" id="FAUH01000001">
    <property type="protein sequence ID" value="CUU64779.1"/>
    <property type="molecule type" value="Genomic_DNA"/>
</dbReference>
<dbReference type="AlphaFoldDB" id="A0A0X2NJ42"/>
<dbReference type="Proteomes" id="UP000182498">
    <property type="component" value="Unassembled WGS sequence"/>
</dbReference>
<proteinExistence type="predicted"/>
<evidence type="ECO:0000313" key="1">
    <source>
        <dbReference type="EMBL" id="CUU64779.1"/>
    </source>
</evidence>
<gene>
    <name evidence="1" type="ORF">CVAR292_00083</name>
</gene>
<keyword evidence="2" id="KW-1185">Reference proteome</keyword>
<protein>
    <submittedName>
        <fullName evidence="1">Uncharacterized protein</fullName>
    </submittedName>
</protein>
<name>A0A0X2NJ42_9CORY</name>
<accession>A0A0X2NJ42</accession>
<evidence type="ECO:0000313" key="2">
    <source>
        <dbReference type="Proteomes" id="UP000182498"/>
    </source>
</evidence>